<dbReference type="PANTHER" id="PTHR11712:SF352">
    <property type="entry name" value="3-OXOACYL-[ACYL-CARRIER-PROTEIN] SYNTHASE"/>
    <property type="match status" value="1"/>
</dbReference>
<comment type="caution">
    <text evidence="15">The sequence shown here is derived from an EMBL/GenBank/DDBJ whole genome shotgun (WGS) entry which is preliminary data.</text>
</comment>
<comment type="subcellular location">
    <subcellularLocation>
        <location evidence="1">Cell inner membrane</location>
    </subcellularLocation>
</comment>
<dbReference type="SUPFAM" id="SSF53901">
    <property type="entry name" value="Thiolase-like"/>
    <property type="match status" value="1"/>
</dbReference>
<dbReference type="PANTHER" id="PTHR11712">
    <property type="entry name" value="POLYKETIDE SYNTHASE-RELATED"/>
    <property type="match status" value="1"/>
</dbReference>
<dbReference type="CDD" id="cd00834">
    <property type="entry name" value="KAS_I_II"/>
    <property type="match status" value="1"/>
</dbReference>
<dbReference type="InterPro" id="IPR000794">
    <property type="entry name" value="Beta-ketoacyl_synthase"/>
</dbReference>
<accession>A0ABT4VU86</accession>
<dbReference type="InterPro" id="IPR020615">
    <property type="entry name" value="Thiolase_acyl_enz_int_AS"/>
</dbReference>
<sequence>MSAAKVAITGMGCTSALGNDVDETWSAMKNGVCGIRPFEQIETYDLKIGIGGEIPKPVTAGVPDRYMSAFDRFTLLAMESARQAIEQSGLDFSDTDLANRSGCIIGAGNCGWEIVESGYRRCFIDGAKRIHVMAVPRSMSSAPASQISMWHGIKGPVYGVTSACASANHAIVAGYHAVKNGEADVAVVGGTDAPLIWGVLKAWESLRVLAPEACRPFSANRKGLALADGAGVVVLENAEHAKARGAKILCEMIGTGITADAGDLVNPTVDGPSRAMQQCLRSARLSPQDVDYVNAHGTGTKANDATETKVLRQVFGSHADEMAISSTKSMHGHALGGSGGVELVACIKAIHEGIIPPTVNYDEPDPECDLDVTPNVAKKRNVDVAVSNSFAFGGTNAVVAVRKAS</sequence>
<dbReference type="InterPro" id="IPR014030">
    <property type="entry name" value="Ketoacyl_synth_N"/>
</dbReference>
<evidence type="ECO:0000259" key="14">
    <source>
        <dbReference type="PROSITE" id="PS52004"/>
    </source>
</evidence>
<comment type="similarity">
    <text evidence="2 13">Belongs to the thiolase-like superfamily. Beta-ketoacyl-ACP synthases family.</text>
</comment>
<comment type="function">
    <text evidence="10">Proposed to synthesize NOD factor fatty acyl chain. Involved in the synthesis of a highly unsaturated fatty acid moiety, which forms part of a lipo-oligosaccharide that is responsible for host specificity.</text>
</comment>
<evidence type="ECO:0000256" key="5">
    <source>
        <dbReference type="ARBA" id="ARBA00022519"/>
    </source>
</evidence>
<keyword evidence="7" id="KW-0812">Transmembrane</keyword>
<evidence type="ECO:0000256" key="10">
    <source>
        <dbReference type="ARBA" id="ARBA00037576"/>
    </source>
</evidence>
<dbReference type="RefSeq" id="WP_271092121.1">
    <property type="nucleotide sequence ID" value="NZ_JAPJZH010000020.1"/>
</dbReference>
<feature type="domain" description="Ketosynthase family 3 (KS3)" evidence="14">
    <location>
        <begin position="3"/>
        <end position="403"/>
    </location>
</feature>
<evidence type="ECO:0000256" key="12">
    <source>
        <dbReference type="ARBA" id="ARBA00041756"/>
    </source>
</evidence>
<evidence type="ECO:0000256" key="1">
    <source>
        <dbReference type="ARBA" id="ARBA00004533"/>
    </source>
</evidence>
<evidence type="ECO:0000256" key="9">
    <source>
        <dbReference type="ARBA" id="ARBA00023136"/>
    </source>
</evidence>
<dbReference type="InterPro" id="IPR018201">
    <property type="entry name" value="Ketoacyl_synth_AS"/>
</dbReference>
<evidence type="ECO:0000256" key="13">
    <source>
        <dbReference type="RuleBase" id="RU003694"/>
    </source>
</evidence>
<dbReference type="InterPro" id="IPR014031">
    <property type="entry name" value="Ketoacyl_synth_C"/>
</dbReference>
<evidence type="ECO:0000313" key="16">
    <source>
        <dbReference type="Proteomes" id="UP001148313"/>
    </source>
</evidence>
<protein>
    <recommendedName>
        <fullName evidence="11">Nodulation protein E</fullName>
    </recommendedName>
    <alternativeName>
        <fullName evidence="12">Host-specificity of nodulation protein B</fullName>
    </alternativeName>
</protein>
<dbReference type="PROSITE" id="PS00098">
    <property type="entry name" value="THIOLASE_1"/>
    <property type="match status" value="1"/>
</dbReference>
<dbReference type="SMART" id="SM00825">
    <property type="entry name" value="PKS_KS"/>
    <property type="match status" value="1"/>
</dbReference>
<dbReference type="NCBIfam" id="NF005589">
    <property type="entry name" value="PRK07314.1"/>
    <property type="match status" value="1"/>
</dbReference>
<evidence type="ECO:0000256" key="6">
    <source>
        <dbReference type="ARBA" id="ARBA00022679"/>
    </source>
</evidence>
<evidence type="ECO:0000256" key="4">
    <source>
        <dbReference type="ARBA" id="ARBA00022475"/>
    </source>
</evidence>
<keyword evidence="4" id="KW-1003">Cell membrane</keyword>
<keyword evidence="9" id="KW-0472">Membrane</keyword>
<organism evidence="15 16">
    <name type="scientific">Hoeflea poritis</name>
    <dbReference type="NCBI Taxonomy" id="2993659"/>
    <lineage>
        <taxon>Bacteria</taxon>
        <taxon>Pseudomonadati</taxon>
        <taxon>Pseudomonadota</taxon>
        <taxon>Alphaproteobacteria</taxon>
        <taxon>Hyphomicrobiales</taxon>
        <taxon>Rhizobiaceae</taxon>
        <taxon>Hoeflea</taxon>
    </lineage>
</organism>
<gene>
    <name evidence="15" type="ORF">OOZ53_23120</name>
</gene>
<dbReference type="PROSITE" id="PS00606">
    <property type="entry name" value="KS3_1"/>
    <property type="match status" value="1"/>
</dbReference>
<dbReference type="InterPro" id="IPR020841">
    <property type="entry name" value="PKS_Beta-ketoAc_synthase_dom"/>
</dbReference>
<evidence type="ECO:0000256" key="8">
    <source>
        <dbReference type="ARBA" id="ARBA00022989"/>
    </source>
</evidence>
<keyword evidence="3" id="KW-0536">Nodulation</keyword>
<reference evidence="15" key="1">
    <citation type="submission" date="2022-11" db="EMBL/GenBank/DDBJ databases">
        <title>Hoeflea poritis sp. nov., isolated from scleractinian coral Porites lutea.</title>
        <authorList>
            <person name="Zhang G."/>
            <person name="Wei Q."/>
            <person name="Cai L."/>
        </authorList>
    </citation>
    <scope>NUCLEOTIDE SEQUENCE</scope>
    <source>
        <strain evidence="15">E7-10</strain>
    </source>
</reference>
<keyword evidence="16" id="KW-1185">Reference proteome</keyword>
<dbReference type="Pfam" id="PF00109">
    <property type="entry name" value="ketoacyl-synt"/>
    <property type="match status" value="1"/>
</dbReference>
<evidence type="ECO:0000256" key="2">
    <source>
        <dbReference type="ARBA" id="ARBA00008467"/>
    </source>
</evidence>
<dbReference type="Gene3D" id="3.40.47.10">
    <property type="match status" value="2"/>
</dbReference>
<evidence type="ECO:0000256" key="11">
    <source>
        <dbReference type="ARBA" id="ARBA00039445"/>
    </source>
</evidence>
<dbReference type="Pfam" id="PF02801">
    <property type="entry name" value="Ketoacyl-synt_C"/>
    <property type="match status" value="1"/>
</dbReference>
<evidence type="ECO:0000256" key="7">
    <source>
        <dbReference type="ARBA" id="ARBA00022692"/>
    </source>
</evidence>
<keyword evidence="6 13" id="KW-0808">Transferase</keyword>
<dbReference type="EMBL" id="JAPJZH010000020">
    <property type="protein sequence ID" value="MDA4848268.1"/>
    <property type="molecule type" value="Genomic_DNA"/>
</dbReference>
<keyword evidence="8" id="KW-1133">Transmembrane helix</keyword>
<dbReference type="Proteomes" id="UP001148313">
    <property type="component" value="Unassembled WGS sequence"/>
</dbReference>
<name>A0ABT4VU86_9HYPH</name>
<dbReference type="InterPro" id="IPR016039">
    <property type="entry name" value="Thiolase-like"/>
</dbReference>
<dbReference type="PROSITE" id="PS52004">
    <property type="entry name" value="KS3_2"/>
    <property type="match status" value="1"/>
</dbReference>
<evidence type="ECO:0000256" key="3">
    <source>
        <dbReference type="ARBA" id="ARBA00022458"/>
    </source>
</evidence>
<proteinExistence type="inferred from homology"/>
<keyword evidence="5" id="KW-0997">Cell inner membrane</keyword>
<evidence type="ECO:0000313" key="15">
    <source>
        <dbReference type="EMBL" id="MDA4848268.1"/>
    </source>
</evidence>